<comment type="caution">
    <text evidence="4">The sequence shown here is derived from an EMBL/GenBank/DDBJ whole genome shotgun (WGS) entry which is preliminary data.</text>
</comment>
<feature type="region of interest" description="Disordered" evidence="1">
    <location>
        <begin position="192"/>
        <end position="268"/>
    </location>
</feature>
<dbReference type="PANTHER" id="PTHR38687">
    <property type="entry name" value="CELL DIVISION PROTEIN DEDD-RELATED"/>
    <property type="match status" value="1"/>
</dbReference>
<organism evidence="4 5">
    <name type="scientific">Lysobacter niastensis</name>
    <dbReference type="NCBI Taxonomy" id="380629"/>
    <lineage>
        <taxon>Bacteria</taxon>
        <taxon>Pseudomonadati</taxon>
        <taxon>Pseudomonadota</taxon>
        <taxon>Gammaproteobacteria</taxon>
        <taxon>Lysobacterales</taxon>
        <taxon>Lysobacteraceae</taxon>
        <taxon>Lysobacter</taxon>
    </lineage>
</organism>
<evidence type="ECO:0000256" key="1">
    <source>
        <dbReference type="SAM" id="MobiDB-lite"/>
    </source>
</evidence>
<keyword evidence="4" id="KW-0131">Cell cycle</keyword>
<keyword evidence="2" id="KW-0812">Transmembrane</keyword>
<keyword evidence="5" id="KW-1185">Reference proteome</keyword>
<keyword evidence="2" id="KW-0472">Membrane</keyword>
<evidence type="ECO:0000313" key="4">
    <source>
        <dbReference type="EMBL" id="MDR7134778.1"/>
    </source>
</evidence>
<dbReference type="InterPro" id="IPR007730">
    <property type="entry name" value="SPOR-like_dom"/>
</dbReference>
<dbReference type="Gene3D" id="3.30.70.1070">
    <property type="entry name" value="Sporulation related repeat"/>
    <property type="match status" value="2"/>
</dbReference>
<feature type="compositionally biased region" description="Low complexity" evidence="1">
    <location>
        <begin position="227"/>
        <end position="268"/>
    </location>
</feature>
<dbReference type="Pfam" id="PF05036">
    <property type="entry name" value="SPOR"/>
    <property type="match status" value="2"/>
</dbReference>
<accession>A0ABU1WB32</accession>
<dbReference type="InterPro" id="IPR036680">
    <property type="entry name" value="SPOR-like_sf"/>
</dbReference>
<dbReference type="SUPFAM" id="SSF110997">
    <property type="entry name" value="Sporulation related repeat"/>
    <property type="match status" value="2"/>
</dbReference>
<name>A0ABU1WB32_9GAMM</name>
<dbReference type="PROSITE" id="PS51724">
    <property type="entry name" value="SPOR"/>
    <property type="match status" value="2"/>
</dbReference>
<dbReference type="EMBL" id="JAVDVY010000002">
    <property type="protein sequence ID" value="MDR7134778.1"/>
    <property type="molecule type" value="Genomic_DNA"/>
</dbReference>
<feature type="compositionally biased region" description="Low complexity" evidence="1">
    <location>
        <begin position="192"/>
        <end position="206"/>
    </location>
</feature>
<dbReference type="GO" id="GO:0051301">
    <property type="term" value="P:cell division"/>
    <property type="evidence" value="ECO:0007669"/>
    <property type="project" value="UniProtKB-KW"/>
</dbReference>
<feature type="transmembrane region" description="Helical" evidence="2">
    <location>
        <begin position="9"/>
        <end position="27"/>
    </location>
</feature>
<sequence>MEPALKQRLIGAAVLVALAVIFLPMLIKGPAPESGASDVPLTLPNAPQGQFETRELPLVGPGEAPKGGVVGMDESSDGERLPTVDTAAEKPAASTNAMQPAAVAGGDYAVSFGSYATEADAQRVVKALQTAQLPGYQETTRSGERTLHRVRIGPYASQAEAEAARLESAKVRSDVSAKVVTLDADTNAAAPALASAPQPASVSAPVPLNPAEPATSPSKPVALAAEPAKPVTASATAKPKPTTPPAVAAAKPEQAPIKPAPTQAAPTKPAASSVGFAVQLGAFGNAADATKLRDKARASGFSAFVEQVRTDKGLLNRVRIGPVVSRAEADQLKAQIAAKLGVDGIVRPHP</sequence>
<proteinExistence type="predicted"/>
<reference evidence="4 5" key="1">
    <citation type="submission" date="2023-07" db="EMBL/GenBank/DDBJ databases">
        <title>Sorghum-associated microbial communities from plants grown in Nebraska, USA.</title>
        <authorList>
            <person name="Schachtman D."/>
        </authorList>
    </citation>
    <scope>NUCLEOTIDE SEQUENCE [LARGE SCALE GENOMIC DNA]</scope>
    <source>
        <strain evidence="4 5">BE198</strain>
    </source>
</reference>
<feature type="domain" description="SPOR" evidence="3">
    <location>
        <begin position="270"/>
        <end position="349"/>
    </location>
</feature>
<dbReference type="PANTHER" id="PTHR38687:SF1">
    <property type="entry name" value="CELL DIVISION PROTEIN DEDD"/>
    <property type="match status" value="1"/>
</dbReference>
<gene>
    <name evidence="4" type="ORF">J2X06_001987</name>
</gene>
<feature type="domain" description="SPOR" evidence="3">
    <location>
        <begin position="102"/>
        <end position="182"/>
    </location>
</feature>
<evidence type="ECO:0000313" key="5">
    <source>
        <dbReference type="Proteomes" id="UP001251524"/>
    </source>
</evidence>
<dbReference type="Proteomes" id="UP001251524">
    <property type="component" value="Unassembled WGS sequence"/>
</dbReference>
<evidence type="ECO:0000259" key="3">
    <source>
        <dbReference type="PROSITE" id="PS51724"/>
    </source>
</evidence>
<evidence type="ECO:0000256" key="2">
    <source>
        <dbReference type="SAM" id="Phobius"/>
    </source>
</evidence>
<feature type="region of interest" description="Disordered" evidence="1">
    <location>
        <begin position="54"/>
        <end position="81"/>
    </location>
</feature>
<keyword evidence="2" id="KW-1133">Transmembrane helix</keyword>
<protein>
    <submittedName>
        <fullName evidence="4">Cell division septation protein DedD</fullName>
    </submittedName>
</protein>
<dbReference type="RefSeq" id="WP_310061686.1">
    <property type="nucleotide sequence ID" value="NZ_JAVDVY010000002.1"/>
</dbReference>
<keyword evidence="4" id="KW-0132">Cell division</keyword>
<dbReference type="InterPro" id="IPR052521">
    <property type="entry name" value="Cell_div_SPOR-domain"/>
</dbReference>